<keyword evidence="2" id="KW-1185">Reference proteome</keyword>
<organism evidence="1 2">
    <name type="scientific">Flagellimonas hadalis</name>
    <dbReference type="NCBI Taxonomy" id="2597517"/>
    <lineage>
        <taxon>Bacteria</taxon>
        <taxon>Pseudomonadati</taxon>
        <taxon>Bacteroidota</taxon>
        <taxon>Flavobacteriia</taxon>
        <taxon>Flavobacteriales</taxon>
        <taxon>Flavobacteriaceae</taxon>
        <taxon>Flagellimonas</taxon>
    </lineage>
</organism>
<gene>
    <name evidence="1" type="ORF">FOT42_017615</name>
</gene>
<sequence length="279" mass="31380">MTTSKITEILLFFMLLGASVIYAQGRLIKLGSNNGYPEYKVGQLPYSSGSNFQKIKLEIFGGSWHNNTLGENTYHISTRDGIKVTQEVHGGSYDRYILKIYDNGSNYDFVVKITGHYPLIYVRSRIMDSDSILTENVILEYDPTGKTDISSQIIPTVLYASNNNGDVGIGTTSPDSKLTVKGKIHAEEVKVDLSVPGPDYVFKEGYDLKTLEEVQNYIKQHGHLPNIPSAKEMEVNGILLAEMNMKLLEKIEELTLYTLEQEKKIEAMLLRIENLESKN</sequence>
<dbReference type="AlphaFoldDB" id="A0A5N5ISV8"/>
<proteinExistence type="predicted"/>
<comment type="caution">
    <text evidence="1">The sequence shown here is derived from an EMBL/GenBank/DDBJ whole genome shotgun (WGS) entry which is preliminary data.</text>
</comment>
<evidence type="ECO:0000313" key="1">
    <source>
        <dbReference type="EMBL" id="KAB5483649.1"/>
    </source>
</evidence>
<dbReference type="Proteomes" id="UP000319204">
    <property type="component" value="Unassembled WGS sequence"/>
</dbReference>
<dbReference type="EMBL" id="VNIK02000020">
    <property type="protein sequence ID" value="KAB5483649.1"/>
    <property type="molecule type" value="Genomic_DNA"/>
</dbReference>
<evidence type="ECO:0000313" key="2">
    <source>
        <dbReference type="Proteomes" id="UP000319204"/>
    </source>
</evidence>
<name>A0A5N5ISV8_9FLAO</name>
<evidence type="ECO:0008006" key="3">
    <source>
        <dbReference type="Google" id="ProtNLM"/>
    </source>
</evidence>
<dbReference type="RefSeq" id="WP_151891749.1">
    <property type="nucleotide sequence ID" value="NZ_VNIK02000020.1"/>
</dbReference>
<reference evidence="1" key="1">
    <citation type="submission" date="2019-10" db="EMBL/GenBank/DDBJ databases">
        <title>Muricauda hadale sp. nov., a piezophilic bacterium isolated from hadopelagic water of the Mariana Trench.</title>
        <authorList>
            <person name="Wei Y."/>
        </authorList>
    </citation>
    <scope>NUCLEOTIDE SEQUENCE [LARGE SCALE GENOMIC DNA]</scope>
    <source>
        <strain evidence="1">MT-229</strain>
    </source>
</reference>
<accession>A0A5N5ISV8</accession>
<protein>
    <recommendedName>
        <fullName evidence="3">Peptidase S74 domain-containing protein</fullName>
    </recommendedName>
</protein>
<dbReference type="OrthoDB" id="9808953at2"/>